<feature type="compositionally biased region" description="Basic and acidic residues" evidence="1">
    <location>
        <begin position="14"/>
        <end position="25"/>
    </location>
</feature>
<dbReference type="Pfam" id="PF10756">
    <property type="entry name" value="bPH_6"/>
    <property type="match status" value="1"/>
</dbReference>
<name>L7KIL3_9ACTN</name>
<dbReference type="Proteomes" id="UP000010988">
    <property type="component" value="Unassembled WGS sequence"/>
</dbReference>
<proteinExistence type="predicted"/>
<feature type="transmembrane region" description="Helical" evidence="2">
    <location>
        <begin position="77"/>
        <end position="95"/>
    </location>
</feature>
<evidence type="ECO:0000313" key="4">
    <source>
        <dbReference type="EMBL" id="GAC48331.1"/>
    </source>
</evidence>
<accession>L7KIL3</accession>
<keyword evidence="2" id="KW-0472">Membrane</keyword>
<evidence type="ECO:0000256" key="2">
    <source>
        <dbReference type="SAM" id="Phobius"/>
    </source>
</evidence>
<evidence type="ECO:0000259" key="3">
    <source>
        <dbReference type="Pfam" id="PF10756"/>
    </source>
</evidence>
<gene>
    <name evidence="4" type="ORF">GOACH_05_02000</name>
</gene>
<comment type="caution">
    <text evidence="4">The sequence shown here is derived from an EMBL/GenBank/DDBJ whole genome shotgun (WGS) entry which is preliminary data.</text>
</comment>
<organism evidence="4 5">
    <name type="scientific">Gordonia aichiensis NBRC 108223</name>
    <dbReference type="NCBI Taxonomy" id="1220583"/>
    <lineage>
        <taxon>Bacteria</taxon>
        <taxon>Bacillati</taxon>
        <taxon>Actinomycetota</taxon>
        <taxon>Actinomycetes</taxon>
        <taxon>Mycobacteriales</taxon>
        <taxon>Gordoniaceae</taxon>
        <taxon>Gordonia</taxon>
    </lineage>
</organism>
<feature type="region of interest" description="Disordered" evidence="1">
    <location>
        <begin position="1"/>
        <end position="25"/>
    </location>
</feature>
<feature type="domain" description="Low molecular weight protein antigen 6 PH" evidence="3">
    <location>
        <begin position="96"/>
        <end position="165"/>
    </location>
</feature>
<dbReference type="STRING" id="1220583.GOACH_05_02000"/>
<keyword evidence="5" id="KW-1185">Reference proteome</keyword>
<dbReference type="InterPro" id="IPR019692">
    <property type="entry name" value="CFP-6_PH"/>
</dbReference>
<protein>
    <recommendedName>
        <fullName evidence="3">Low molecular weight protein antigen 6 PH domain-containing protein</fullName>
    </recommendedName>
</protein>
<keyword evidence="2" id="KW-0812">Transmembrane</keyword>
<feature type="transmembrane region" description="Helical" evidence="2">
    <location>
        <begin position="43"/>
        <end position="65"/>
    </location>
</feature>
<sequence length="178" mass="19473">MTERVPDATSVDKTGSDKTGSDRRGSVDAEWDMVYRPRRLVRIAIAVAVVVLAIHVIFGVLLTISDTGPENIGASDQAAIMIIGVIIAAAVLLFTRPRLRVGPGGVSVRNLWSDRLFEWDRVRGLTYPDRGFGAQLLLPADEHIPVLAVQAGDGDRAVDAMERYRELETRYQSRSASS</sequence>
<dbReference type="eggNOG" id="ENOG50331K6">
    <property type="taxonomic scope" value="Bacteria"/>
</dbReference>
<dbReference type="AlphaFoldDB" id="L7KIL3"/>
<dbReference type="EMBL" id="BANR01000005">
    <property type="protein sequence ID" value="GAC48331.1"/>
    <property type="molecule type" value="Genomic_DNA"/>
</dbReference>
<keyword evidence="2" id="KW-1133">Transmembrane helix</keyword>
<evidence type="ECO:0000256" key="1">
    <source>
        <dbReference type="SAM" id="MobiDB-lite"/>
    </source>
</evidence>
<evidence type="ECO:0000313" key="5">
    <source>
        <dbReference type="Proteomes" id="UP000010988"/>
    </source>
</evidence>
<reference evidence="4 5" key="1">
    <citation type="submission" date="2012-12" db="EMBL/GenBank/DDBJ databases">
        <title>Whole genome shotgun sequence of Gordonia aichiensis NBRC 108223.</title>
        <authorList>
            <person name="Isaki-Nakamura S."/>
            <person name="Hosoyama A."/>
            <person name="Tsuchikane K."/>
            <person name="Ando Y."/>
            <person name="Baba S."/>
            <person name="Ohji S."/>
            <person name="Hamada M."/>
            <person name="Tamura T."/>
            <person name="Yamazoe A."/>
            <person name="Yamazaki S."/>
            <person name="Fujita N."/>
        </authorList>
    </citation>
    <scope>NUCLEOTIDE SEQUENCE [LARGE SCALE GENOMIC DNA]</scope>
    <source>
        <strain evidence="4 5">NBRC 108223</strain>
    </source>
</reference>